<name>A0A058Z5Y9_FONAL</name>
<sequence length="186" mass="21026">MNWIHRILFTASAYPGSIFQRLRYFSLPPPPPPSPFLISTMAVTDEESREAFNLYDKLGDGTISVKDLPDLLRAVGQNPLQREVDEICKKIDPSGNKRLTFDEYKAIQNRADGWKAHGSEEEFIQGFAVFDRDGNGLISAGELRYVLTSLGEKLSDREVDELLRGVELNKDGSLNYEEFVRTIIKA</sequence>
<dbReference type="GeneID" id="20528841"/>
<protein>
    <submittedName>
        <fullName evidence="4">Calmodulin</fullName>
    </submittedName>
</protein>
<dbReference type="InterPro" id="IPR050230">
    <property type="entry name" value="CALM/Myosin/TropC-like"/>
</dbReference>
<dbReference type="InterPro" id="IPR018247">
    <property type="entry name" value="EF_Hand_1_Ca_BS"/>
</dbReference>
<feature type="domain" description="EF-hand" evidence="3">
    <location>
        <begin position="118"/>
        <end position="153"/>
    </location>
</feature>
<reference evidence="4" key="1">
    <citation type="submission" date="2013-04" db="EMBL/GenBank/DDBJ databases">
        <title>The Genome Sequence of Fonticula alba ATCC 38817.</title>
        <authorList>
            <consortium name="The Broad Institute Genomics Platform"/>
            <person name="Russ C."/>
            <person name="Cuomo C."/>
            <person name="Burger G."/>
            <person name="Gray M.W."/>
            <person name="Holland P.W.H."/>
            <person name="King N."/>
            <person name="Lang F.B.F."/>
            <person name="Roger A.J."/>
            <person name="Ruiz-Trillo I."/>
            <person name="Brown M."/>
            <person name="Walker B."/>
            <person name="Young S."/>
            <person name="Zeng Q."/>
            <person name="Gargeya S."/>
            <person name="Fitzgerald M."/>
            <person name="Haas B."/>
            <person name="Abouelleil A."/>
            <person name="Allen A.W."/>
            <person name="Alvarado L."/>
            <person name="Arachchi H.M."/>
            <person name="Berlin A.M."/>
            <person name="Chapman S.B."/>
            <person name="Gainer-Dewar J."/>
            <person name="Goldberg J."/>
            <person name="Griggs A."/>
            <person name="Gujja S."/>
            <person name="Hansen M."/>
            <person name="Howarth C."/>
            <person name="Imamovic A."/>
            <person name="Ireland A."/>
            <person name="Larimer J."/>
            <person name="McCowan C."/>
            <person name="Murphy C."/>
            <person name="Pearson M."/>
            <person name="Poon T.W."/>
            <person name="Priest M."/>
            <person name="Roberts A."/>
            <person name="Saif S."/>
            <person name="Shea T."/>
            <person name="Sisk P."/>
            <person name="Sykes S."/>
            <person name="Wortman J."/>
            <person name="Nusbaum C."/>
            <person name="Birren B."/>
        </authorList>
    </citation>
    <scope>NUCLEOTIDE SEQUENCE [LARGE SCALE GENOMIC DNA]</scope>
    <source>
        <strain evidence="4">ATCC 38817</strain>
    </source>
</reference>
<dbReference type="EMBL" id="KB932206">
    <property type="protein sequence ID" value="KCV69709.1"/>
    <property type="molecule type" value="Genomic_DNA"/>
</dbReference>
<dbReference type="SUPFAM" id="SSF47473">
    <property type="entry name" value="EF-hand"/>
    <property type="match status" value="1"/>
</dbReference>
<dbReference type="SMART" id="SM00054">
    <property type="entry name" value="EFh"/>
    <property type="match status" value="4"/>
</dbReference>
<organism evidence="4">
    <name type="scientific">Fonticula alba</name>
    <name type="common">Slime mold</name>
    <dbReference type="NCBI Taxonomy" id="691883"/>
    <lineage>
        <taxon>Eukaryota</taxon>
        <taxon>Rotosphaerida</taxon>
        <taxon>Fonticulaceae</taxon>
        <taxon>Fonticula</taxon>
    </lineage>
</organism>
<dbReference type="InterPro" id="IPR002048">
    <property type="entry name" value="EF_hand_dom"/>
</dbReference>
<dbReference type="OMA" id="HDQASTN"/>
<dbReference type="PROSITE" id="PS00018">
    <property type="entry name" value="EF_HAND_1"/>
    <property type="match status" value="2"/>
</dbReference>
<dbReference type="InterPro" id="IPR011992">
    <property type="entry name" value="EF-hand-dom_pair"/>
</dbReference>
<dbReference type="OrthoDB" id="26525at2759"/>
<dbReference type="eggNOG" id="KOG0027">
    <property type="taxonomic scope" value="Eukaryota"/>
</dbReference>
<keyword evidence="2" id="KW-0106">Calcium</keyword>
<evidence type="ECO:0000256" key="2">
    <source>
        <dbReference type="ARBA" id="ARBA00022837"/>
    </source>
</evidence>
<evidence type="ECO:0000256" key="1">
    <source>
        <dbReference type="ARBA" id="ARBA00022737"/>
    </source>
</evidence>
<dbReference type="RefSeq" id="XP_009496274.1">
    <property type="nucleotide sequence ID" value="XM_009497999.1"/>
</dbReference>
<dbReference type="CDD" id="cd00051">
    <property type="entry name" value="EFh"/>
    <property type="match status" value="1"/>
</dbReference>
<dbReference type="GO" id="GO:0005509">
    <property type="term" value="F:calcium ion binding"/>
    <property type="evidence" value="ECO:0007669"/>
    <property type="project" value="InterPro"/>
</dbReference>
<dbReference type="PANTHER" id="PTHR23048">
    <property type="entry name" value="MYOSIN LIGHT CHAIN 1, 3"/>
    <property type="match status" value="1"/>
</dbReference>
<proteinExistence type="predicted"/>
<dbReference type="PROSITE" id="PS50222">
    <property type="entry name" value="EF_HAND_2"/>
    <property type="match status" value="3"/>
</dbReference>
<dbReference type="AlphaFoldDB" id="A0A058Z5Y9"/>
<feature type="domain" description="EF-hand" evidence="3">
    <location>
        <begin position="43"/>
        <end position="78"/>
    </location>
</feature>
<feature type="domain" description="EF-hand" evidence="3">
    <location>
        <begin position="154"/>
        <end position="186"/>
    </location>
</feature>
<evidence type="ECO:0000313" key="5">
    <source>
        <dbReference type="Proteomes" id="UP000030693"/>
    </source>
</evidence>
<evidence type="ECO:0000259" key="3">
    <source>
        <dbReference type="PROSITE" id="PS50222"/>
    </source>
</evidence>
<dbReference type="Gene3D" id="1.10.238.10">
    <property type="entry name" value="EF-hand"/>
    <property type="match status" value="2"/>
</dbReference>
<dbReference type="FunFam" id="1.10.238.10:FF:000003">
    <property type="entry name" value="Calmodulin A"/>
    <property type="match status" value="1"/>
</dbReference>
<keyword evidence="5" id="KW-1185">Reference proteome</keyword>
<dbReference type="GO" id="GO:0016460">
    <property type="term" value="C:myosin II complex"/>
    <property type="evidence" value="ECO:0007669"/>
    <property type="project" value="TreeGrafter"/>
</dbReference>
<dbReference type="Proteomes" id="UP000030693">
    <property type="component" value="Unassembled WGS sequence"/>
</dbReference>
<evidence type="ECO:0000313" key="4">
    <source>
        <dbReference type="EMBL" id="KCV69709.1"/>
    </source>
</evidence>
<gene>
    <name evidence="4" type="ORF">H696_04116</name>
</gene>
<accession>A0A058Z5Y9</accession>
<dbReference type="Pfam" id="PF13499">
    <property type="entry name" value="EF-hand_7"/>
    <property type="match status" value="2"/>
</dbReference>
<keyword evidence="1" id="KW-0677">Repeat</keyword>
<dbReference type="STRING" id="691883.A0A058Z5Y9"/>
<dbReference type="PANTHER" id="PTHR23048:SF0">
    <property type="entry name" value="CALMODULIN LIKE 3"/>
    <property type="match status" value="1"/>
</dbReference>